<proteinExistence type="predicted"/>
<comment type="caution">
    <text evidence="1">The sequence shown here is derived from an EMBL/GenBank/DDBJ whole genome shotgun (WGS) entry which is preliminary data.</text>
</comment>
<gene>
    <name evidence="1" type="ORF">LCGC14_0408820</name>
</gene>
<protein>
    <submittedName>
        <fullName evidence="1">Uncharacterized protein</fullName>
    </submittedName>
</protein>
<evidence type="ECO:0000313" key="1">
    <source>
        <dbReference type="EMBL" id="KKN72640.1"/>
    </source>
</evidence>
<dbReference type="EMBL" id="LAZR01000358">
    <property type="protein sequence ID" value="KKN72640.1"/>
    <property type="molecule type" value="Genomic_DNA"/>
</dbReference>
<name>A0A0F9SUJ0_9ZZZZ</name>
<organism evidence="1">
    <name type="scientific">marine sediment metagenome</name>
    <dbReference type="NCBI Taxonomy" id="412755"/>
    <lineage>
        <taxon>unclassified sequences</taxon>
        <taxon>metagenomes</taxon>
        <taxon>ecological metagenomes</taxon>
    </lineage>
</organism>
<accession>A0A0F9SUJ0</accession>
<sequence>MVYKVRDREVKICDATGNRVVMEYIGNEYASKNGHPGWLCLHEEDEDDMAEGSGDEEAVEQFLLDQESR</sequence>
<reference evidence="1" key="1">
    <citation type="journal article" date="2015" name="Nature">
        <title>Complex archaea that bridge the gap between prokaryotes and eukaryotes.</title>
        <authorList>
            <person name="Spang A."/>
            <person name="Saw J.H."/>
            <person name="Jorgensen S.L."/>
            <person name="Zaremba-Niedzwiedzka K."/>
            <person name="Martijn J."/>
            <person name="Lind A.E."/>
            <person name="van Eijk R."/>
            <person name="Schleper C."/>
            <person name="Guy L."/>
            <person name="Ettema T.J."/>
        </authorList>
    </citation>
    <scope>NUCLEOTIDE SEQUENCE</scope>
</reference>
<dbReference type="AlphaFoldDB" id="A0A0F9SUJ0"/>